<accession>A0A9P3GE18</accession>
<dbReference type="Proteomes" id="UP000703269">
    <property type="component" value="Unassembled WGS sequence"/>
</dbReference>
<protein>
    <submittedName>
        <fullName evidence="2">Uncharacterized protein</fullName>
    </submittedName>
</protein>
<gene>
    <name evidence="2" type="ORF">PsYK624_101490</name>
</gene>
<feature type="transmembrane region" description="Helical" evidence="1">
    <location>
        <begin position="163"/>
        <end position="187"/>
    </location>
</feature>
<keyword evidence="1" id="KW-1133">Transmembrane helix</keyword>
<dbReference type="AlphaFoldDB" id="A0A9P3GE18"/>
<evidence type="ECO:0000313" key="3">
    <source>
        <dbReference type="Proteomes" id="UP000703269"/>
    </source>
</evidence>
<dbReference type="OrthoDB" id="3354175at2759"/>
<feature type="transmembrane region" description="Helical" evidence="1">
    <location>
        <begin position="208"/>
        <end position="231"/>
    </location>
</feature>
<reference evidence="2 3" key="1">
    <citation type="submission" date="2021-08" db="EMBL/GenBank/DDBJ databases">
        <title>Draft Genome Sequence of Phanerochaete sordida strain YK-624.</title>
        <authorList>
            <person name="Mori T."/>
            <person name="Dohra H."/>
            <person name="Suzuki T."/>
            <person name="Kawagishi H."/>
            <person name="Hirai H."/>
        </authorList>
    </citation>
    <scope>NUCLEOTIDE SEQUENCE [LARGE SCALE GENOMIC DNA]</scope>
    <source>
        <strain evidence="2 3">YK-624</strain>
    </source>
</reference>
<proteinExistence type="predicted"/>
<evidence type="ECO:0000256" key="1">
    <source>
        <dbReference type="SAM" id="Phobius"/>
    </source>
</evidence>
<organism evidence="2 3">
    <name type="scientific">Phanerochaete sordida</name>
    <dbReference type="NCBI Taxonomy" id="48140"/>
    <lineage>
        <taxon>Eukaryota</taxon>
        <taxon>Fungi</taxon>
        <taxon>Dikarya</taxon>
        <taxon>Basidiomycota</taxon>
        <taxon>Agaricomycotina</taxon>
        <taxon>Agaricomycetes</taxon>
        <taxon>Polyporales</taxon>
        <taxon>Phanerochaetaceae</taxon>
        <taxon>Phanerochaete</taxon>
    </lineage>
</organism>
<feature type="transmembrane region" description="Helical" evidence="1">
    <location>
        <begin position="237"/>
        <end position="257"/>
    </location>
</feature>
<comment type="caution">
    <text evidence="2">The sequence shown here is derived from an EMBL/GenBank/DDBJ whole genome shotgun (WGS) entry which is preliminary data.</text>
</comment>
<dbReference type="EMBL" id="BPQB01000036">
    <property type="protein sequence ID" value="GJE93982.1"/>
    <property type="molecule type" value="Genomic_DNA"/>
</dbReference>
<sequence>MVSLRQAGILSTVLEAILYGFSVLMFIFTMWIMLQNRKRRHLNKGMLAASCALFLLSTAEMAVNIERLQEGFLTIGPELPGGPEDYFANFAQRTFLIKSVLFNTQTLILDFAVIYRAYIVWQNFYVIILPALGWCGLFAASFGTNFALGTASGRSGAIFNQQVGIWITANYSMTLATNLIATSLLAFRIWQVKKDSSRFLNSSALSPLLRVVIESGAIYSMTVTAALITFVTKSNGVYVILDMISPIISIVFNMIIVRVGLAREQLSSPTGDQSAYGSHPSAGGSFGFRHSRPPYGQRSLAVEITQFIETDGDVTEGMGTLPIELKSPTGTYAGRDVKG</sequence>
<name>A0A9P3GE18_9APHY</name>
<keyword evidence="3" id="KW-1185">Reference proteome</keyword>
<keyword evidence="1" id="KW-0472">Membrane</keyword>
<feature type="transmembrane region" description="Helical" evidence="1">
    <location>
        <begin position="16"/>
        <end position="34"/>
    </location>
</feature>
<feature type="transmembrane region" description="Helical" evidence="1">
    <location>
        <begin position="124"/>
        <end position="143"/>
    </location>
</feature>
<evidence type="ECO:0000313" key="2">
    <source>
        <dbReference type="EMBL" id="GJE93982.1"/>
    </source>
</evidence>
<keyword evidence="1" id="KW-0812">Transmembrane</keyword>